<name>A0A7R9NX49_9NEOP</name>
<proteinExistence type="predicted"/>
<dbReference type="AlphaFoldDB" id="A0A7R9NX49"/>
<dbReference type="EMBL" id="OE002890">
    <property type="protein sequence ID" value="CAD7459468.1"/>
    <property type="molecule type" value="Genomic_DNA"/>
</dbReference>
<accession>A0A7R9NX49</accession>
<organism evidence="1">
    <name type="scientific">Timema tahoe</name>
    <dbReference type="NCBI Taxonomy" id="61484"/>
    <lineage>
        <taxon>Eukaryota</taxon>
        <taxon>Metazoa</taxon>
        <taxon>Ecdysozoa</taxon>
        <taxon>Arthropoda</taxon>
        <taxon>Hexapoda</taxon>
        <taxon>Insecta</taxon>
        <taxon>Pterygota</taxon>
        <taxon>Neoptera</taxon>
        <taxon>Polyneoptera</taxon>
        <taxon>Phasmatodea</taxon>
        <taxon>Timematodea</taxon>
        <taxon>Timematoidea</taxon>
        <taxon>Timematidae</taxon>
        <taxon>Timema</taxon>
    </lineage>
</organism>
<sequence length="174" mass="19199">MAADSDGEVIETVVTCEGDLKDPSFPEKFKFILQRLRSLLCTGPLGNFKDTVFLKDILTRRISTHRLHSWSPFLSSRTSPVSSSQSSSLDIIRGSQRVPIELIKVHPVQFSRTVLNTPGGARDMLLNSGYVAQPLPSHCPAIVHPLPRPCPALTQTLPTPAMTPVTSNIYITWH</sequence>
<reference evidence="1" key="1">
    <citation type="submission" date="2020-11" db="EMBL/GenBank/DDBJ databases">
        <authorList>
            <person name="Tran Van P."/>
        </authorList>
    </citation>
    <scope>NUCLEOTIDE SEQUENCE</scope>
</reference>
<gene>
    <name evidence="1" type="ORF">TTEB3V08_LOCUS7420</name>
</gene>
<evidence type="ECO:0000313" key="1">
    <source>
        <dbReference type="EMBL" id="CAD7459468.1"/>
    </source>
</evidence>
<protein>
    <submittedName>
        <fullName evidence="1">Uncharacterized protein</fullName>
    </submittedName>
</protein>